<dbReference type="SUPFAM" id="SSF53850">
    <property type="entry name" value="Periplasmic binding protein-like II"/>
    <property type="match status" value="1"/>
</dbReference>
<protein>
    <submittedName>
        <fullName evidence="7">Dipeptide-binding ABC transporter, periplasmic substrate-binding component (TC 3.A.1.5.2)</fullName>
    </submittedName>
</protein>
<dbReference type="PIRSF" id="PIRSF002741">
    <property type="entry name" value="MppA"/>
    <property type="match status" value="1"/>
</dbReference>
<evidence type="ECO:0000313" key="8">
    <source>
        <dbReference type="Proteomes" id="UP000246073"/>
    </source>
</evidence>
<feature type="domain" description="Solute-binding protein family 5" evidence="6">
    <location>
        <begin position="104"/>
        <end position="482"/>
    </location>
</feature>
<name>A0A2P9HHD4_9HYPH</name>
<dbReference type="Proteomes" id="UP000246073">
    <property type="component" value="Unassembled WGS sequence"/>
</dbReference>
<keyword evidence="4" id="KW-0732">Signal</keyword>
<reference evidence="8" key="1">
    <citation type="submission" date="2017-12" db="EMBL/GenBank/DDBJ databases">
        <authorList>
            <person name="Diaz M."/>
        </authorList>
    </citation>
    <scope>NUCLEOTIDE SEQUENCE [LARGE SCALE GENOMIC DNA]</scope>
    <source>
        <strain evidence="8">FI11154</strain>
    </source>
</reference>
<evidence type="ECO:0000256" key="3">
    <source>
        <dbReference type="ARBA" id="ARBA00022448"/>
    </source>
</evidence>
<dbReference type="Gene3D" id="3.40.190.10">
    <property type="entry name" value="Periplasmic binding protein-like II"/>
    <property type="match status" value="1"/>
</dbReference>
<gene>
    <name evidence="7" type="ORF">OHAE_3450</name>
</gene>
<dbReference type="PANTHER" id="PTHR30290">
    <property type="entry name" value="PERIPLASMIC BINDING COMPONENT OF ABC TRANSPORTER"/>
    <property type="match status" value="1"/>
</dbReference>
<evidence type="ECO:0000256" key="1">
    <source>
        <dbReference type="ARBA" id="ARBA00004418"/>
    </source>
</evidence>
<dbReference type="RefSeq" id="WP_235858990.1">
    <property type="nucleotide sequence ID" value="NZ_OOFM01000004.1"/>
</dbReference>
<keyword evidence="3" id="KW-0813">Transport</keyword>
<dbReference type="GO" id="GO:0015833">
    <property type="term" value="P:peptide transport"/>
    <property type="evidence" value="ECO:0007669"/>
    <property type="project" value="TreeGrafter"/>
</dbReference>
<evidence type="ECO:0000313" key="7">
    <source>
        <dbReference type="EMBL" id="SPL63518.1"/>
    </source>
</evidence>
<dbReference type="InterPro" id="IPR039424">
    <property type="entry name" value="SBP_5"/>
</dbReference>
<dbReference type="PANTHER" id="PTHR30290:SF34">
    <property type="entry name" value="ABC TRANSPORTER, PERIPLASMIC OLIGO-PEPTIDE BINDING PROTEIN, PUTATIVE-RELATED"/>
    <property type="match status" value="1"/>
</dbReference>
<keyword evidence="5" id="KW-0574">Periplasm</keyword>
<dbReference type="Gene3D" id="3.10.105.10">
    <property type="entry name" value="Dipeptide-binding Protein, Domain 3"/>
    <property type="match status" value="1"/>
</dbReference>
<dbReference type="Pfam" id="PF00496">
    <property type="entry name" value="SBP_bac_5"/>
    <property type="match status" value="1"/>
</dbReference>
<evidence type="ECO:0000256" key="4">
    <source>
        <dbReference type="ARBA" id="ARBA00022729"/>
    </source>
</evidence>
<dbReference type="CDD" id="cd08512">
    <property type="entry name" value="PBP2_NikA_DppA_OppA_like_7"/>
    <property type="match status" value="1"/>
</dbReference>
<dbReference type="EMBL" id="OOFM01000004">
    <property type="protein sequence ID" value="SPL63518.1"/>
    <property type="molecule type" value="Genomic_DNA"/>
</dbReference>
<evidence type="ECO:0000256" key="2">
    <source>
        <dbReference type="ARBA" id="ARBA00005695"/>
    </source>
</evidence>
<dbReference type="GO" id="GO:1904680">
    <property type="term" value="F:peptide transmembrane transporter activity"/>
    <property type="evidence" value="ECO:0007669"/>
    <property type="project" value="TreeGrafter"/>
</dbReference>
<dbReference type="GO" id="GO:0030288">
    <property type="term" value="C:outer membrane-bounded periplasmic space"/>
    <property type="evidence" value="ECO:0007669"/>
    <property type="project" value="UniProtKB-ARBA"/>
</dbReference>
<accession>A0A2P9HHD4</accession>
<dbReference type="InterPro" id="IPR023765">
    <property type="entry name" value="SBP_5_CS"/>
</dbReference>
<dbReference type="GO" id="GO:0043190">
    <property type="term" value="C:ATP-binding cassette (ABC) transporter complex"/>
    <property type="evidence" value="ECO:0007669"/>
    <property type="project" value="InterPro"/>
</dbReference>
<dbReference type="AlphaFoldDB" id="A0A2P9HHD4"/>
<comment type="similarity">
    <text evidence="2">Belongs to the bacterial solute-binding protein 5 family.</text>
</comment>
<organism evidence="7 8">
    <name type="scientific">Ochrobactrum soli</name>
    <dbReference type="NCBI Taxonomy" id="2448455"/>
    <lineage>
        <taxon>Bacteria</taxon>
        <taxon>Pseudomonadati</taxon>
        <taxon>Pseudomonadota</taxon>
        <taxon>Alphaproteobacteria</taxon>
        <taxon>Hyphomicrobiales</taxon>
        <taxon>Brucellaceae</taxon>
        <taxon>Brucella/Ochrobactrum group</taxon>
        <taxon>Ochrobactrum</taxon>
    </lineage>
</organism>
<sequence>MTTGILSFNHRRPRDTASRTSLQSGFVRRLLRSTIPAALAFGLLLSAAPKAVQAATPADTLVIAMGIDDVISLDPAEIFEITTSEVLTSTYERLVTTDTKDPTKIIPQIAESWTFSEDGRSITFKIRKGLKFASGNPLTAQDAAYSLQRAIKMDMSPAFILSQFGLTRDNADQNIVATDDETLVFTTGKAFAPSFVLNCLTSSVASIVDSKLVKEHEQKTEKTDAHPYETDFGYEWLKGNYAGSGPFALKQWRANEVLLLERNENYADAKPAMKRVIYRHVKEGSSQRLLLQAGDIDIARNLEPGDLETLSKDDKYHVLAAPKGRVYYLVANQNVPELAKPEVRQAIKYLIDYNTIESQLIKGIGRTHQSFLPLGMFGAVDDKPFTYDVDKAKELLTKAGLKDGFKVTLDVRNTQPGVGIAENIQQTMRNAGIDVEILQGDGKLTTTKVRARKHQLALGIWGPDYWDPHTNAVTFTNNPNNGEDVSMRTNAWQAHWDIPDLTAETMAAAEERDTAKREAMYHDLQKKFQETSPFAILYQQIETAVTGANVHGFNMVADANYIQTVTKD</sequence>
<proteinExistence type="inferred from homology"/>
<dbReference type="PROSITE" id="PS01040">
    <property type="entry name" value="SBP_BACTERIAL_5"/>
    <property type="match status" value="1"/>
</dbReference>
<evidence type="ECO:0000256" key="5">
    <source>
        <dbReference type="ARBA" id="ARBA00022764"/>
    </source>
</evidence>
<evidence type="ECO:0000259" key="6">
    <source>
        <dbReference type="Pfam" id="PF00496"/>
    </source>
</evidence>
<comment type="subcellular location">
    <subcellularLocation>
        <location evidence="1">Periplasm</location>
    </subcellularLocation>
</comment>
<dbReference type="InterPro" id="IPR030678">
    <property type="entry name" value="Peptide/Ni-bd"/>
</dbReference>
<dbReference type="Gene3D" id="3.90.76.10">
    <property type="entry name" value="Dipeptide-binding Protein, Domain 1"/>
    <property type="match status" value="1"/>
</dbReference>
<dbReference type="InterPro" id="IPR000914">
    <property type="entry name" value="SBP_5_dom"/>
</dbReference>